<name>A0A6G5AGR6_RHIMP</name>
<dbReference type="EMBL" id="GIKN01007736">
    <property type="protein sequence ID" value="NIE50009.1"/>
    <property type="molecule type" value="Transcribed_RNA"/>
</dbReference>
<proteinExistence type="predicted"/>
<protein>
    <submittedName>
        <fullName evidence="1">Uncharacterized protein</fullName>
    </submittedName>
</protein>
<evidence type="ECO:0000313" key="1">
    <source>
        <dbReference type="EMBL" id="NIE50009.1"/>
    </source>
</evidence>
<accession>A0A6G5AGR6</accession>
<sequence length="107" mass="12709">MNTVATEILLRNDCRIPNKLLIVSKRMFKSNEEMEDFEITHMQLIEIKVVECTSEVLDRQNYDCTVYDLLPYYLNFTEVLFIKCGYATKQDDNIICFNKKLQRSNLQ</sequence>
<organism evidence="1">
    <name type="scientific">Rhipicephalus microplus</name>
    <name type="common">Cattle tick</name>
    <name type="synonym">Boophilus microplus</name>
    <dbReference type="NCBI Taxonomy" id="6941"/>
    <lineage>
        <taxon>Eukaryota</taxon>
        <taxon>Metazoa</taxon>
        <taxon>Ecdysozoa</taxon>
        <taxon>Arthropoda</taxon>
        <taxon>Chelicerata</taxon>
        <taxon>Arachnida</taxon>
        <taxon>Acari</taxon>
        <taxon>Parasitiformes</taxon>
        <taxon>Ixodida</taxon>
        <taxon>Ixodoidea</taxon>
        <taxon>Ixodidae</taxon>
        <taxon>Rhipicephalinae</taxon>
        <taxon>Rhipicephalus</taxon>
        <taxon>Boophilus</taxon>
    </lineage>
</organism>
<dbReference type="AlphaFoldDB" id="A0A6G5AGR6"/>
<reference evidence="1" key="1">
    <citation type="submission" date="2020-03" db="EMBL/GenBank/DDBJ databases">
        <title>A transcriptome and proteome of the tick Rhipicephalus microplus shaped by the genetic composition of its hosts and developmental stage.</title>
        <authorList>
            <person name="Garcia G.R."/>
            <person name="Ribeiro J.M.C."/>
            <person name="Maruyama S.R."/>
            <person name="Gardinasse L.G."/>
            <person name="Nelson K."/>
            <person name="Ferreira B.R."/>
            <person name="Andrade T.G."/>
            <person name="Santos I.K.F.M."/>
        </authorList>
    </citation>
    <scope>NUCLEOTIDE SEQUENCE</scope>
    <source>
        <strain evidence="1">NSGR</strain>
        <tissue evidence="1">Salivary glands</tissue>
    </source>
</reference>